<dbReference type="PANTHER" id="PTHR37984:SF5">
    <property type="entry name" value="PROTEIN NYNRIN-LIKE"/>
    <property type="match status" value="1"/>
</dbReference>
<keyword evidence="3" id="KW-0540">Nuclease</keyword>
<evidence type="ECO:0000256" key="4">
    <source>
        <dbReference type="ARBA" id="ARBA00022759"/>
    </source>
</evidence>
<dbReference type="Pfam" id="PF13650">
    <property type="entry name" value="Asp_protease_2"/>
    <property type="match status" value="1"/>
</dbReference>
<dbReference type="Gene3D" id="2.40.70.10">
    <property type="entry name" value="Acid Proteases"/>
    <property type="match status" value="1"/>
</dbReference>
<proteinExistence type="predicted"/>
<evidence type="ECO:0000256" key="2">
    <source>
        <dbReference type="ARBA" id="ARBA00022695"/>
    </source>
</evidence>
<dbReference type="InterPro" id="IPR050951">
    <property type="entry name" value="Retrovirus_Pol_polyprotein"/>
</dbReference>
<evidence type="ECO:0000256" key="1">
    <source>
        <dbReference type="ARBA" id="ARBA00022679"/>
    </source>
</evidence>
<sequence length="361" mass="41230">MRQKPRRRFYRRKNTQCKNVVTFAAENAGTYLGVNIRGRSLRFQLDTGADITLVSCRTWKKLGSPPLEPCIMPVNTADGSPMKIDGRFSTDFFVRGRTTGKNILGNGTCYVTEGTNLVGLEWCIQFRAYKELKNQYHCRMVTKEEANREEIIADLKKQYAEVFKCGIGRCVETKAKMLLRDNAVPVFKEKRPPPYAFVSDLDAEIDRLVAEEVISPVEHSEGLRACAERALKLCMTNLDRISKTTKELLERSRTLMLDPNASHIERQKKILEAAQRRTSLKKCRRDLREYNIPLATLLSEDRTRTSSRREMEIITKRLYSNPFRSSTPMSSPTIPTGGAPRRILLSEVRVAIKSMKPSSRT</sequence>
<dbReference type="PANTHER" id="PTHR37984">
    <property type="entry name" value="PROTEIN CBG26694"/>
    <property type="match status" value="1"/>
</dbReference>
<accession>A0ABR1EFM9</accession>
<dbReference type="Proteomes" id="UP001303046">
    <property type="component" value="Unassembled WGS sequence"/>
</dbReference>
<name>A0ABR1EFM9_NECAM</name>
<evidence type="ECO:0000313" key="6">
    <source>
        <dbReference type="Proteomes" id="UP001303046"/>
    </source>
</evidence>
<protein>
    <recommendedName>
        <fullName evidence="7">Peptidase A2 domain-containing protein</fullName>
    </recommendedName>
</protein>
<keyword evidence="1" id="KW-0808">Transferase</keyword>
<keyword evidence="6" id="KW-1185">Reference proteome</keyword>
<reference evidence="5 6" key="1">
    <citation type="submission" date="2023-08" db="EMBL/GenBank/DDBJ databases">
        <title>A Necator americanus chromosomal reference genome.</title>
        <authorList>
            <person name="Ilik V."/>
            <person name="Petrzelkova K.J."/>
            <person name="Pardy F."/>
            <person name="Fuh T."/>
            <person name="Niatou-Singa F.S."/>
            <person name="Gouil Q."/>
            <person name="Baker L."/>
            <person name="Ritchie M.E."/>
            <person name="Jex A.R."/>
            <person name="Gazzola D."/>
            <person name="Li H."/>
            <person name="Toshio Fujiwara R."/>
            <person name="Zhan B."/>
            <person name="Aroian R.V."/>
            <person name="Pafco B."/>
            <person name="Schwarz E.M."/>
        </authorList>
    </citation>
    <scope>NUCLEOTIDE SEQUENCE [LARGE SCALE GENOMIC DNA]</scope>
    <source>
        <strain evidence="5 6">Aroian</strain>
        <tissue evidence="5">Whole animal</tissue>
    </source>
</reference>
<keyword evidence="4" id="KW-0255">Endonuclease</keyword>
<dbReference type="EMBL" id="JAVFWL010000006">
    <property type="protein sequence ID" value="KAK6761495.1"/>
    <property type="molecule type" value="Genomic_DNA"/>
</dbReference>
<comment type="caution">
    <text evidence="5">The sequence shown here is derived from an EMBL/GenBank/DDBJ whole genome shotgun (WGS) entry which is preliminary data.</text>
</comment>
<evidence type="ECO:0008006" key="7">
    <source>
        <dbReference type="Google" id="ProtNLM"/>
    </source>
</evidence>
<dbReference type="InterPro" id="IPR021109">
    <property type="entry name" value="Peptidase_aspartic_dom_sf"/>
</dbReference>
<evidence type="ECO:0000313" key="5">
    <source>
        <dbReference type="EMBL" id="KAK6761495.1"/>
    </source>
</evidence>
<organism evidence="5 6">
    <name type="scientific">Necator americanus</name>
    <name type="common">Human hookworm</name>
    <dbReference type="NCBI Taxonomy" id="51031"/>
    <lineage>
        <taxon>Eukaryota</taxon>
        <taxon>Metazoa</taxon>
        <taxon>Ecdysozoa</taxon>
        <taxon>Nematoda</taxon>
        <taxon>Chromadorea</taxon>
        <taxon>Rhabditida</taxon>
        <taxon>Rhabditina</taxon>
        <taxon>Rhabditomorpha</taxon>
        <taxon>Strongyloidea</taxon>
        <taxon>Ancylostomatidae</taxon>
        <taxon>Bunostominae</taxon>
        <taxon>Necator</taxon>
    </lineage>
</organism>
<evidence type="ECO:0000256" key="3">
    <source>
        <dbReference type="ARBA" id="ARBA00022722"/>
    </source>
</evidence>
<dbReference type="SUPFAM" id="SSF50630">
    <property type="entry name" value="Acid proteases"/>
    <property type="match status" value="1"/>
</dbReference>
<gene>
    <name evidence="5" type="primary">Necator_chrX.g22696</name>
    <name evidence="5" type="ORF">RB195_022533</name>
</gene>
<keyword evidence="2" id="KW-0548">Nucleotidyltransferase</keyword>
<keyword evidence="4" id="KW-0378">Hydrolase</keyword>